<feature type="compositionally biased region" description="Polar residues" evidence="1">
    <location>
        <begin position="143"/>
        <end position="161"/>
    </location>
</feature>
<name>A0A4C1US06_EUMVA</name>
<accession>A0A4C1US06</accession>
<comment type="caution">
    <text evidence="2">The sequence shown here is derived from an EMBL/GenBank/DDBJ whole genome shotgun (WGS) entry which is preliminary data.</text>
</comment>
<feature type="compositionally biased region" description="Polar residues" evidence="1">
    <location>
        <begin position="184"/>
        <end position="203"/>
    </location>
</feature>
<feature type="compositionally biased region" description="Polar residues" evidence="1">
    <location>
        <begin position="954"/>
        <end position="963"/>
    </location>
</feature>
<feature type="compositionally biased region" description="Acidic residues" evidence="1">
    <location>
        <begin position="1015"/>
        <end position="1038"/>
    </location>
</feature>
<reference evidence="2 3" key="1">
    <citation type="journal article" date="2019" name="Commun. Biol.">
        <title>The bagworm genome reveals a unique fibroin gene that provides high tensile strength.</title>
        <authorList>
            <person name="Kono N."/>
            <person name="Nakamura H."/>
            <person name="Ohtoshi R."/>
            <person name="Tomita M."/>
            <person name="Numata K."/>
            <person name="Arakawa K."/>
        </authorList>
    </citation>
    <scope>NUCLEOTIDE SEQUENCE [LARGE SCALE GENOMIC DNA]</scope>
</reference>
<feature type="compositionally biased region" description="Basic and acidic residues" evidence="1">
    <location>
        <begin position="241"/>
        <end position="253"/>
    </location>
</feature>
<evidence type="ECO:0000313" key="3">
    <source>
        <dbReference type="Proteomes" id="UP000299102"/>
    </source>
</evidence>
<feature type="compositionally biased region" description="Basic and acidic residues" evidence="1">
    <location>
        <begin position="305"/>
        <end position="318"/>
    </location>
</feature>
<feature type="region of interest" description="Disordered" evidence="1">
    <location>
        <begin position="122"/>
        <end position="332"/>
    </location>
</feature>
<evidence type="ECO:0000313" key="2">
    <source>
        <dbReference type="EMBL" id="GBP29000.1"/>
    </source>
</evidence>
<proteinExistence type="predicted"/>
<organism evidence="2 3">
    <name type="scientific">Eumeta variegata</name>
    <name type="common">Bagworm moth</name>
    <name type="synonym">Eumeta japonica</name>
    <dbReference type="NCBI Taxonomy" id="151549"/>
    <lineage>
        <taxon>Eukaryota</taxon>
        <taxon>Metazoa</taxon>
        <taxon>Ecdysozoa</taxon>
        <taxon>Arthropoda</taxon>
        <taxon>Hexapoda</taxon>
        <taxon>Insecta</taxon>
        <taxon>Pterygota</taxon>
        <taxon>Neoptera</taxon>
        <taxon>Endopterygota</taxon>
        <taxon>Lepidoptera</taxon>
        <taxon>Glossata</taxon>
        <taxon>Ditrysia</taxon>
        <taxon>Tineoidea</taxon>
        <taxon>Psychidae</taxon>
        <taxon>Oiketicinae</taxon>
        <taxon>Eumeta</taxon>
    </lineage>
</organism>
<dbReference type="Proteomes" id="UP000299102">
    <property type="component" value="Unassembled WGS sequence"/>
</dbReference>
<keyword evidence="3" id="KW-1185">Reference proteome</keyword>
<dbReference type="OrthoDB" id="10047816at2759"/>
<feature type="compositionally biased region" description="Polar residues" evidence="1">
    <location>
        <begin position="122"/>
        <end position="133"/>
    </location>
</feature>
<protein>
    <submittedName>
        <fullName evidence="2">Uncharacterized protein</fullName>
    </submittedName>
</protein>
<sequence>MLKTDRSIIVNLSSINQRHSATTSCELGGRGAVGGAPDCGNGEWTATVCARARPASRSRVIASGSSYGYSGSSLPLGVSFSASYLNPGGSYSTHSSLGGYGRAPLSSRWISSSRAYSPMLSTISERGTSSPVRINSPRRIPLTNKTYSSTSYSPRPRNINTADIDVSRDKYRAKHALNRPPVSPTTSGSLDSKHGTNNSSNDNGPFMPRVDGKPETGIDSSPGQRSTIHRGRTVVRLYTVKRKERDSPRKAQDTENTPQQYEATKSIKNASVSESRNIEESVKKQSSKTKISKDTAHKEKNQKKPGVEKNLEKFKSKEEEESSNDITVKKDCSDQGNIENCNVLQSSTMSNTDLNKSLDRRCSMELLAEQAHLLDSLIRNENLSTATLDLSKLGTKDDKTQIFNFSGNANEKTINEVPNRLQTTKSDHSLHNRLKSSMDSKEFQHLPKRRSLKKSSSGGNIRRLDSITEFSKESLQNDLPVIEENRLSCKSEILKTKPKLKPKITSSVETSQPASPLKFRVENIIVEEKVKMPKKEIIFSSAVDIPSDESKLISITNETVNEFPKNQKISSKTKKIKPVLEKRASSENSSEDCDFWDKIGKRETIYIKKRKEKIENDILQHRKEIFWSPEEESEIDNRNEQTCHLDVLLSQNEQKCSEVPHLNLNPTENCAVVDIEPGNNNNSVEAIKPETVRNEEIILLGIKKDESDHLKMSSKDVLENSTHKTQLDCKPLPDTIDVHNAAIQEQNANNTMNVINIENDVKSECQSLTSLVETVQENGTGHSLFDKEIEIEAITQPITEVISNKQTDIIEKVSNLEKVLQREEIVYNTMDLTKSSSVNTTVLDAKVHNAKITIVDEPKILNKNQLPSLTSCKIPKPESIPNGPVSDELVLEQNNIGKNCEESANINDASKLSVPNNSIANNIPNKNGPLHENSSMTIEGTGETNKADNLIPENGSTNVNVSNEKSENGVVQLLVSPKKRLVKDEPALRPLIATPRPLQKKNPQVIHSSTSSESSSEEESSDDDNDDDDADESEDSEESAQFYDCENNPDGRTSTGSNDSGFDSSAPTSPAGFVFIKKKTFPIDIADLNNTTRDMQVVTTAPVAPVAGPLSTALAIFSSRNSSLVKVVEAQIGRYCSSNIRTCSARSQYGVRPLFIKYTTENVSGRLRAPASRCKFTWIGS</sequence>
<dbReference type="AlphaFoldDB" id="A0A4C1US06"/>
<evidence type="ECO:0000256" key="1">
    <source>
        <dbReference type="SAM" id="MobiDB-lite"/>
    </source>
</evidence>
<feature type="compositionally biased region" description="Polar residues" evidence="1">
    <location>
        <begin position="254"/>
        <end position="275"/>
    </location>
</feature>
<feature type="region of interest" description="Disordered" evidence="1">
    <location>
        <begin position="439"/>
        <end position="460"/>
    </location>
</feature>
<feature type="region of interest" description="Disordered" evidence="1">
    <location>
        <begin position="986"/>
        <end position="1065"/>
    </location>
</feature>
<feature type="region of interest" description="Disordered" evidence="1">
    <location>
        <begin position="920"/>
        <end position="964"/>
    </location>
</feature>
<feature type="compositionally biased region" description="Polar residues" evidence="1">
    <location>
        <begin position="932"/>
        <end position="944"/>
    </location>
</feature>
<gene>
    <name evidence="2" type="ORF">EVAR_83900_1</name>
</gene>
<dbReference type="EMBL" id="BGZK01000214">
    <property type="protein sequence ID" value="GBP29000.1"/>
    <property type="molecule type" value="Genomic_DNA"/>
</dbReference>
<feature type="compositionally biased region" description="Polar residues" evidence="1">
    <location>
        <begin position="1050"/>
        <end position="1065"/>
    </location>
</feature>